<evidence type="ECO:0000259" key="6">
    <source>
        <dbReference type="Pfam" id="PF00920"/>
    </source>
</evidence>
<keyword evidence="4" id="KW-0411">Iron-sulfur</keyword>
<dbReference type="Pfam" id="PF24877">
    <property type="entry name" value="ILV_EDD_C"/>
    <property type="match status" value="1"/>
</dbReference>
<accession>A0A2X0WWW8</accession>
<evidence type="ECO:0000256" key="1">
    <source>
        <dbReference type="ARBA" id="ARBA00006486"/>
    </source>
</evidence>
<evidence type="ECO:0000256" key="5">
    <source>
        <dbReference type="ARBA" id="ARBA00023239"/>
    </source>
</evidence>
<dbReference type="EMBL" id="UAPV01000001">
    <property type="protein sequence ID" value="SPT70972.1"/>
    <property type="molecule type" value="Genomic_DNA"/>
</dbReference>
<keyword evidence="2" id="KW-0479">Metal-binding</keyword>
<evidence type="ECO:0000256" key="2">
    <source>
        <dbReference type="ARBA" id="ARBA00022723"/>
    </source>
</evidence>
<keyword evidence="5 8" id="KW-0456">Lyase</keyword>
<dbReference type="Proteomes" id="UP000250086">
    <property type="component" value="Unassembled WGS sequence"/>
</dbReference>
<dbReference type="AlphaFoldDB" id="A0A2X0WWW8"/>
<dbReference type="FunFam" id="3.50.30.80:FF:000001">
    <property type="entry name" value="Dihydroxy-acid dehydratase"/>
    <property type="match status" value="1"/>
</dbReference>
<dbReference type="GO" id="GO:0046872">
    <property type="term" value="F:metal ion binding"/>
    <property type="evidence" value="ECO:0007669"/>
    <property type="project" value="UniProtKB-KW"/>
</dbReference>
<dbReference type="GO" id="GO:0051536">
    <property type="term" value="F:iron-sulfur cluster binding"/>
    <property type="evidence" value="ECO:0007669"/>
    <property type="project" value="UniProtKB-KW"/>
</dbReference>
<reference evidence="8 9" key="1">
    <citation type="submission" date="2018-06" db="EMBL/GenBank/DDBJ databases">
        <authorList>
            <consortium name="Pathogen Informatics"/>
            <person name="Doyle S."/>
        </authorList>
    </citation>
    <scope>NUCLEOTIDE SEQUENCE [LARGE SCALE GENOMIC DNA]</scope>
    <source>
        <strain evidence="8 9">NCTC13093</strain>
    </source>
</reference>
<dbReference type="InterPro" id="IPR042096">
    <property type="entry name" value="Dihydro-acid_dehy_C"/>
</dbReference>
<dbReference type="SUPFAM" id="SSF52016">
    <property type="entry name" value="LeuD/IlvD-like"/>
    <property type="match status" value="1"/>
</dbReference>
<evidence type="ECO:0000313" key="9">
    <source>
        <dbReference type="Proteomes" id="UP000250086"/>
    </source>
</evidence>
<evidence type="ECO:0000256" key="3">
    <source>
        <dbReference type="ARBA" id="ARBA00023004"/>
    </source>
</evidence>
<name>A0A2X0WWW8_9GAMM</name>
<proteinExistence type="inferred from homology"/>
<dbReference type="InterPro" id="IPR000581">
    <property type="entry name" value="ILV_EDD_N"/>
</dbReference>
<dbReference type="PANTHER" id="PTHR43661:SF3">
    <property type="entry name" value="D-XYLONATE DEHYDRATASE YAGF-RELATED"/>
    <property type="match status" value="1"/>
</dbReference>
<dbReference type="Pfam" id="PF00920">
    <property type="entry name" value="ILVD_EDD_N"/>
    <property type="match status" value="1"/>
</dbReference>
<dbReference type="PANTHER" id="PTHR43661">
    <property type="entry name" value="D-XYLONATE DEHYDRATASE"/>
    <property type="match status" value="1"/>
</dbReference>
<keyword evidence="9" id="KW-1185">Reference proteome</keyword>
<dbReference type="EC" id="4.2.1.9" evidence="8"/>
<keyword evidence="3" id="KW-0408">Iron</keyword>
<dbReference type="InterPro" id="IPR056740">
    <property type="entry name" value="ILV_EDD_C"/>
</dbReference>
<sequence length="558" mass="59734">MRSQDILQGPEWANVRALYKASGYTHDELQKPLIGIINTYNGICPGHKNLDEVTARVRDGILANGGTPLEIRSIGACDGIAMAHDGMKYILPGRECIANDIEIMCQAHRLDGLVLVGSCDKIVPGLILGALRVNLPAILVNGGPALPGMMAEDNPYGGKSIDHSIIQQSEGALKSGAITQEQFDWFENNAVPTIGSCAMLGTANTMTSLSEAMGLSLPYCSAIPAVYSRRMQMAYMTGCAIMDLVAKGIKARDIVNRQAIENAVMLNSAIGGSTNAVLHMLAIAYEAHVDFTQDDFGRISAKVPHCVAMIPAGRYTLLDFYMAGGVPALLKEIESQLHTDVITCTGKTMKENLCEVKNLDGDVIRSIDNPVHSCPGIAVLKGNLAPLGSITKPSAIPQSAHVFKGKAVIFENEQDALDGIRALKVKEGDVVVIRNAGPKGGPGMPEQYKAMKLLVGMNLGSKVCVITDGRFSGSNNGCFVGHICPEAYDDGPIKYLKNGDVISIDVDKGIIEAEVDFDSRRAAMQTPSREDDTSGYLYSYRHNVSASCDGAFIKTRKD</sequence>
<dbReference type="InterPro" id="IPR037237">
    <property type="entry name" value="IlvD/EDD_N"/>
</dbReference>
<dbReference type="SUPFAM" id="SSF143975">
    <property type="entry name" value="IlvD/EDD N-terminal domain-like"/>
    <property type="match status" value="1"/>
</dbReference>
<evidence type="ECO:0000259" key="7">
    <source>
        <dbReference type="Pfam" id="PF24877"/>
    </source>
</evidence>
<organism evidence="8 9">
    <name type="scientific">Anaerobiospirillum thomasii</name>
    <dbReference type="NCBI Taxonomy" id="179995"/>
    <lineage>
        <taxon>Bacteria</taxon>
        <taxon>Pseudomonadati</taxon>
        <taxon>Pseudomonadota</taxon>
        <taxon>Gammaproteobacteria</taxon>
        <taxon>Aeromonadales</taxon>
        <taxon>Succinivibrionaceae</taxon>
        <taxon>Anaerobiospirillum</taxon>
    </lineage>
</organism>
<dbReference type="Gene3D" id="3.50.30.80">
    <property type="entry name" value="IlvD/EDD C-terminal domain-like"/>
    <property type="match status" value="1"/>
</dbReference>
<dbReference type="InterPro" id="IPR020558">
    <property type="entry name" value="DiOHA_6PGluconate_deHydtase_CS"/>
</dbReference>
<feature type="domain" description="Dihydroxy-acid/6-phosphogluconate dehydratase C-terminal" evidence="7">
    <location>
        <begin position="362"/>
        <end position="551"/>
    </location>
</feature>
<feature type="domain" description="Dihydroxy-acid/6-phosphogluconate dehydratase N-terminal" evidence="6">
    <location>
        <begin position="31"/>
        <end position="352"/>
    </location>
</feature>
<gene>
    <name evidence="8" type="primary">ilvD_3</name>
    <name evidence="8" type="ORF">NCTC13093_02401</name>
</gene>
<comment type="similarity">
    <text evidence="1">Belongs to the IlvD/Edd family.</text>
</comment>
<dbReference type="RefSeq" id="WP_113744984.1">
    <property type="nucleotide sequence ID" value="NZ_UAPU01000005.1"/>
</dbReference>
<dbReference type="GO" id="GO:0005829">
    <property type="term" value="C:cytosol"/>
    <property type="evidence" value="ECO:0007669"/>
    <property type="project" value="TreeGrafter"/>
</dbReference>
<evidence type="ECO:0000256" key="4">
    <source>
        <dbReference type="ARBA" id="ARBA00023014"/>
    </source>
</evidence>
<protein>
    <submittedName>
        <fullName evidence="8">Dihydroxy-acid dehydratase</fullName>
        <ecNumber evidence="8">4.2.1.9</ecNumber>
    </submittedName>
</protein>
<dbReference type="GO" id="GO:0004160">
    <property type="term" value="F:dihydroxy-acid dehydratase activity"/>
    <property type="evidence" value="ECO:0007669"/>
    <property type="project" value="UniProtKB-EC"/>
</dbReference>
<dbReference type="OrthoDB" id="9807077at2"/>
<dbReference type="PROSITE" id="PS00886">
    <property type="entry name" value="ILVD_EDD_1"/>
    <property type="match status" value="1"/>
</dbReference>
<evidence type="ECO:0000313" key="8">
    <source>
        <dbReference type="EMBL" id="SPT70972.1"/>
    </source>
</evidence>